<sequence length="475" mass="52040">MDAPTVYAEQLALTKRKLGHALWEPDYTGAIAPEIGSIGFIRNGKWQQIDRLTDLKVSSDIQRRTLRAAEPIVSTSIRRVEFSSQASVGTFAVQFEGDLRYTCSKDCGAVLAIGDDANRVDALNIDYFRTTMSREYSSWLHKANVEKQYGIEMHELILVTGCDKTSSAWETAVFQGVSSDFQLSIACTAAGFGSAGFSAMIKELGPRSRMSDRNWGQTRSRKSTACISGDVPNTSVTPAPRDQCIFLRGCKILSRNFLERLWQKRKMIEDGMYISLAPEKRRKTKPKAEIDVGGKDEDDSPDSGPPSSSHYPFLPPNNSQASSGSSFPSGPDISSGSSGGGTRDQSAGEMCDVSVDSEDEDENGTSAVSPEIFSKERFTDVYESLKHTQSASSTTAFATLLETLNPLVYIENGVGFVTEKKEQYLRRQVLPLPTLFPDGPSSDNEQENLTALNKFFSGLISSGYSEDSVLKVFIS</sequence>
<dbReference type="Proteomes" id="UP000054279">
    <property type="component" value="Unassembled WGS sequence"/>
</dbReference>
<evidence type="ECO:0000313" key="3">
    <source>
        <dbReference type="Proteomes" id="UP000054279"/>
    </source>
</evidence>
<feature type="compositionally biased region" description="Basic and acidic residues" evidence="1">
    <location>
        <begin position="286"/>
        <end position="295"/>
    </location>
</feature>
<protein>
    <submittedName>
        <fullName evidence="2">Uncharacterized protein</fullName>
    </submittedName>
</protein>
<dbReference type="HOGENOM" id="CLU_492722_0_0_1"/>
<evidence type="ECO:0000313" key="2">
    <source>
        <dbReference type="EMBL" id="KIJ43488.1"/>
    </source>
</evidence>
<proteinExistence type="predicted"/>
<organism evidence="2 3">
    <name type="scientific">Sphaerobolus stellatus (strain SS14)</name>
    <dbReference type="NCBI Taxonomy" id="990650"/>
    <lineage>
        <taxon>Eukaryota</taxon>
        <taxon>Fungi</taxon>
        <taxon>Dikarya</taxon>
        <taxon>Basidiomycota</taxon>
        <taxon>Agaricomycotina</taxon>
        <taxon>Agaricomycetes</taxon>
        <taxon>Phallomycetidae</taxon>
        <taxon>Geastrales</taxon>
        <taxon>Sphaerobolaceae</taxon>
        <taxon>Sphaerobolus</taxon>
    </lineage>
</organism>
<name>A0A0C9UKB4_SPHS4</name>
<feature type="compositionally biased region" description="Low complexity" evidence="1">
    <location>
        <begin position="322"/>
        <end position="336"/>
    </location>
</feature>
<keyword evidence="3" id="KW-1185">Reference proteome</keyword>
<feature type="region of interest" description="Disordered" evidence="1">
    <location>
        <begin position="280"/>
        <end position="350"/>
    </location>
</feature>
<dbReference type="EMBL" id="KN837122">
    <property type="protein sequence ID" value="KIJ43488.1"/>
    <property type="molecule type" value="Genomic_DNA"/>
</dbReference>
<dbReference type="AlphaFoldDB" id="A0A0C9UKB4"/>
<reference evidence="2 3" key="1">
    <citation type="submission" date="2014-06" db="EMBL/GenBank/DDBJ databases">
        <title>Evolutionary Origins and Diversification of the Mycorrhizal Mutualists.</title>
        <authorList>
            <consortium name="DOE Joint Genome Institute"/>
            <consortium name="Mycorrhizal Genomics Consortium"/>
            <person name="Kohler A."/>
            <person name="Kuo A."/>
            <person name="Nagy L.G."/>
            <person name="Floudas D."/>
            <person name="Copeland A."/>
            <person name="Barry K.W."/>
            <person name="Cichocki N."/>
            <person name="Veneault-Fourrey C."/>
            <person name="LaButti K."/>
            <person name="Lindquist E.A."/>
            <person name="Lipzen A."/>
            <person name="Lundell T."/>
            <person name="Morin E."/>
            <person name="Murat C."/>
            <person name="Riley R."/>
            <person name="Ohm R."/>
            <person name="Sun H."/>
            <person name="Tunlid A."/>
            <person name="Henrissat B."/>
            <person name="Grigoriev I.V."/>
            <person name="Hibbett D.S."/>
            <person name="Martin F."/>
        </authorList>
    </citation>
    <scope>NUCLEOTIDE SEQUENCE [LARGE SCALE GENOMIC DNA]</scope>
    <source>
        <strain evidence="2 3">SS14</strain>
    </source>
</reference>
<accession>A0A0C9UKB4</accession>
<evidence type="ECO:0000256" key="1">
    <source>
        <dbReference type="SAM" id="MobiDB-lite"/>
    </source>
</evidence>
<dbReference type="OrthoDB" id="3222453at2759"/>
<gene>
    <name evidence="2" type="ORF">M422DRAFT_67844</name>
</gene>